<keyword evidence="3" id="KW-1185">Reference proteome</keyword>
<dbReference type="Proteomes" id="UP000482634">
    <property type="component" value="Unassembled WGS sequence"/>
</dbReference>
<sequence>MLIELDLNNNDAEALLRHCKEYQPSQGDFRENARLGEALETLAAAIEYAMTLTPRSRDSSGTIDPQLLDAAVSLFGDEALAIRWLSKPLRTLGNKRPIDIHVEEALDLIRRLEHGLGA</sequence>
<dbReference type="AlphaFoldDB" id="A0A6B3NPD4"/>
<accession>A0A6B3NPD4</accession>
<dbReference type="Pfam" id="PF09722">
    <property type="entry name" value="Xre_MbcA_ParS_C"/>
    <property type="match status" value="1"/>
</dbReference>
<name>A0A6B3NPD4_9PSED</name>
<dbReference type="RefSeq" id="WP_163942310.1">
    <property type="nucleotide sequence ID" value="NZ_JAAHBU010000063.1"/>
</dbReference>
<proteinExistence type="predicted"/>
<feature type="domain" description="Antitoxin Xre/MbcA/ParS-like toxin-binding" evidence="1">
    <location>
        <begin position="70"/>
        <end position="109"/>
    </location>
</feature>
<gene>
    <name evidence="2" type="ORF">G3436_05765</name>
</gene>
<reference evidence="2 3" key="1">
    <citation type="submission" date="2020-02" db="EMBL/GenBank/DDBJ databases">
        <title>Broccoli isolated Pseudomonas sp.</title>
        <authorList>
            <person name="Fujikawa T."/>
            <person name="Sawada H."/>
        </authorList>
    </citation>
    <scope>NUCLEOTIDE SEQUENCE [LARGE SCALE GENOMIC DNA]</scope>
    <source>
        <strain evidence="2 3">MAFF212427</strain>
    </source>
</reference>
<evidence type="ECO:0000313" key="2">
    <source>
        <dbReference type="EMBL" id="NER63493.1"/>
    </source>
</evidence>
<dbReference type="InterPro" id="IPR024467">
    <property type="entry name" value="Xre/MbcA/ParS-like_toxin-bd"/>
</dbReference>
<dbReference type="EMBL" id="JAAHBU010000063">
    <property type="protein sequence ID" value="NER63493.1"/>
    <property type="molecule type" value="Genomic_DNA"/>
</dbReference>
<evidence type="ECO:0000259" key="1">
    <source>
        <dbReference type="Pfam" id="PF09722"/>
    </source>
</evidence>
<evidence type="ECO:0000313" key="3">
    <source>
        <dbReference type="Proteomes" id="UP000482634"/>
    </source>
</evidence>
<comment type="caution">
    <text evidence="2">The sequence shown here is derived from an EMBL/GenBank/DDBJ whole genome shotgun (WGS) entry which is preliminary data.</text>
</comment>
<organism evidence="2 3">
    <name type="scientific">Pseudomonas brassicae</name>
    <dbReference type="NCBI Taxonomy" id="2708063"/>
    <lineage>
        <taxon>Bacteria</taxon>
        <taxon>Pseudomonadati</taxon>
        <taxon>Pseudomonadota</taxon>
        <taxon>Gammaproteobacteria</taxon>
        <taxon>Pseudomonadales</taxon>
        <taxon>Pseudomonadaceae</taxon>
        <taxon>Pseudomonas</taxon>
    </lineage>
</organism>
<protein>
    <submittedName>
        <fullName evidence="2">DUF2384 domain-containing protein</fullName>
    </submittedName>
</protein>